<sequence length="229" mass="23891">MTSRFIEALLAAETPVIMEIKARDAAGTDLTDGRSPADLASAYETAGAPCLSVVTGRWFGGDRDMLRAVAARTDLPILQKDFITSDADLERARDLGASAVLLTAALLSAGTLASRIDRCLAVGLTPFVEVVSEGEIQTVTHVADCVIAVNNKDIRDRETGAADIGRSLSLLPAVRATGTRCPVSASGITTPEIAATLLDAGYAGLLIGTGLLRAPSLTTWRDALAEGRR</sequence>
<evidence type="ECO:0000313" key="11">
    <source>
        <dbReference type="Proteomes" id="UP001501710"/>
    </source>
</evidence>
<evidence type="ECO:0000256" key="2">
    <source>
        <dbReference type="ARBA" id="ARBA00004696"/>
    </source>
</evidence>
<keyword evidence="5" id="KW-0210">Decarboxylase</keyword>
<accession>A0ABP8CEZ4</accession>
<evidence type="ECO:0000256" key="3">
    <source>
        <dbReference type="ARBA" id="ARBA00012362"/>
    </source>
</evidence>
<keyword evidence="11" id="KW-1185">Reference proteome</keyword>
<keyword evidence="7" id="KW-0057">Aromatic amino acid biosynthesis</keyword>
<reference evidence="11" key="1">
    <citation type="journal article" date="2019" name="Int. J. Syst. Evol. Microbiol.">
        <title>The Global Catalogue of Microorganisms (GCM) 10K type strain sequencing project: providing services to taxonomists for standard genome sequencing and annotation.</title>
        <authorList>
            <consortium name="The Broad Institute Genomics Platform"/>
            <consortium name="The Broad Institute Genome Sequencing Center for Infectious Disease"/>
            <person name="Wu L."/>
            <person name="Ma J."/>
        </authorList>
    </citation>
    <scope>NUCLEOTIDE SEQUENCE [LARGE SCALE GENOMIC DNA]</scope>
    <source>
        <strain evidence="11">JCM 17440</strain>
    </source>
</reference>
<dbReference type="PANTHER" id="PTHR22854">
    <property type="entry name" value="TRYPTOPHAN BIOSYNTHESIS PROTEIN"/>
    <property type="match status" value="1"/>
</dbReference>
<keyword evidence="8" id="KW-0456">Lyase</keyword>
<dbReference type="Gene3D" id="3.20.20.70">
    <property type="entry name" value="Aldolase class I"/>
    <property type="match status" value="1"/>
</dbReference>
<dbReference type="RefSeq" id="WP_344901949.1">
    <property type="nucleotide sequence ID" value="NZ_BAABAS010000020.1"/>
</dbReference>
<dbReference type="SUPFAM" id="SSF51366">
    <property type="entry name" value="Ribulose-phoshate binding barrel"/>
    <property type="match status" value="1"/>
</dbReference>
<comment type="pathway">
    <text evidence="2">Amino-acid biosynthesis; L-tryptophan biosynthesis; L-tryptophan from chorismate: step 4/5.</text>
</comment>
<proteinExistence type="predicted"/>
<dbReference type="InterPro" id="IPR045186">
    <property type="entry name" value="Indole-3-glycerol_P_synth"/>
</dbReference>
<evidence type="ECO:0000313" key="10">
    <source>
        <dbReference type="EMBL" id="GAA4238461.1"/>
    </source>
</evidence>
<evidence type="ECO:0000256" key="5">
    <source>
        <dbReference type="ARBA" id="ARBA00022793"/>
    </source>
</evidence>
<dbReference type="Pfam" id="PF00218">
    <property type="entry name" value="IGPS"/>
    <property type="match status" value="1"/>
</dbReference>
<gene>
    <name evidence="10" type="ORF">GCM10022254_54510</name>
</gene>
<feature type="domain" description="Indole-3-glycerol phosphate synthase" evidence="9">
    <location>
        <begin position="4"/>
        <end position="217"/>
    </location>
</feature>
<dbReference type="InterPro" id="IPR013785">
    <property type="entry name" value="Aldolase_TIM"/>
</dbReference>
<dbReference type="Proteomes" id="UP001501710">
    <property type="component" value="Unassembled WGS sequence"/>
</dbReference>
<evidence type="ECO:0000256" key="6">
    <source>
        <dbReference type="ARBA" id="ARBA00022822"/>
    </source>
</evidence>
<comment type="catalytic activity">
    <reaction evidence="1">
        <text>1-(2-carboxyphenylamino)-1-deoxy-D-ribulose 5-phosphate + H(+) = (1S,2R)-1-C-(indol-3-yl)glycerol 3-phosphate + CO2 + H2O</text>
        <dbReference type="Rhea" id="RHEA:23476"/>
        <dbReference type="ChEBI" id="CHEBI:15377"/>
        <dbReference type="ChEBI" id="CHEBI:15378"/>
        <dbReference type="ChEBI" id="CHEBI:16526"/>
        <dbReference type="ChEBI" id="CHEBI:58613"/>
        <dbReference type="ChEBI" id="CHEBI:58866"/>
        <dbReference type="EC" id="4.1.1.48"/>
    </reaction>
</comment>
<keyword evidence="6" id="KW-0822">Tryptophan biosynthesis</keyword>
<evidence type="ECO:0000259" key="9">
    <source>
        <dbReference type="Pfam" id="PF00218"/>
    </source>
</evidence>
<evidence type="ECO:0000256" key="8">
    <source>
        <dbReference type="ARBA" id="ARBA00023239"/>
    </source>
</evidence>
<organism evidence="10 11">
    <name type="scientific">Actinomadura meridiana</name>
    <dbReference type="NCBI Taxonomy" id="559626"/>
    <lineage>
        <taxon>Bacteria</taxon>
        <taxon>Bacillati</taxon>
        <taxon>Actinomycetota</taxon>
        <taxon>Actinomycetes</taxon>
        <taxon>Streptosporangiales</taxon>
        <taxon>Thermomonosporaceae</taxon>
        <taxon>Actinomadura</taxon>
    </lineage>
</organism>
<dbReference type="EMBL" id="BAABAS010000020">
    <property type="protein sequence ID" value="GAA4238461.1"/>
    <property type="molecule type" value="Genomic_DNA"/>
</dbReference>
<evidence type="ECO:0000256" key="7">
    <source>
        <dbReference type="ARBA" id="ARBA00023141"/>
    </source>
</evidence>
<dbReference type="PANTHER" id="PTHR22854:SF2">
    <property type="entry name" value="INDOLE-3-GLYCEROL-PHOSPHATE SYNTHASE"/>
    <property type="match status" value="1"/>
</dbReference>
<protein>
    <recommendedName>
        <fullName evidence="3">indole-3-glycerol-phosphate synthase</fullName>
        <ecNumber evidence="3">4.1.1.48</ecNumber>
    </recommendedName>
</protein>
<dbReference type="InterPro" id="IPR013798">
    <property type="entry name" value="Indole-3-glycerol_P_synth_dom"/>
</dbReference>
<name>A0ABP8CEZ4_9ACTN</name>
<evidence type="ECO:0000256" key="1">
    <source>
        <dbReference type="ARBA" id="ARBA00001633"/>
    </source>
</evidence>
<keyword evidence="4" id="KW-0028">Amino-acid biosynthesis</keyword>
<dbReference type="EC" id="4.1.1.48" evidence="3"/>
<dbReference type="InterPro" id="IPR011060">
    <property type="entry name" value="RibuloseP-bd_barrel"/>
</dbReference>
<comment type="caution">
    <text evidence="10">The sequence shown here is derived from an EMBL/GenBank/DDBJ whole genome shotgun (WGS) entry which is preliminary data.</text>
</comment>
<evidence type="ECO:0000256" key="4">
    <source>
        <dbReference type="ARBA" id="ARBA00022605"/>
    </source>
</evidence>